<reference evidence="10" key="1">
    <citation type="journal article" date="2019" name="PLoS Genet.">
        <title>A small set of conserved genes, including sp5 and Hox, are activated by Wnt signaling in the posterior of planarians and acoels.</title>
        <authorList>
            <person name="Tewari A.G."/>
            <person name="Owen J.H."/>
            <person name="Petersen C.P."/>
            <person name="Wagner D.E."/>
            <person name="Reddien P.W."/>
        </authorList>
    </citation>
    <scope>NUCLEOTIDE SEQUENCE</scope>
</reference>
<organism evidence="10">
    <name type="scientific">Hofstenia miamia</name>
    <name type="common">Three-banded panther worm</name>
    <dbReference type="NCBI Taxonomy" id="442651"/>
    <lineage>
        <taxon>Eukaryota</taxon>
        <taxon>Metazoa</taxon>
        <taxon>Xenacoelomorpha</taxon>
        <taxon>Acoelomorpha</taxon>
        <taxon>Acoela</taxon>
        <taxon>Hofsteniidae</taxon>
        <taxon>Hofstenia</taxon>
    </lineage>
</organism>
<evidence type="ECO:0000256" key="1">
    <source>
        <dbReference type="ARBA" id="ARBA00004123"/>
    </source>
</evidence>
<evidence type="ECO:0000256" key="6">
    <source>
        <dbReference type="PROSITE-ProRule" id="PRU00108"/>
    </source>
</evidence>
<dbReference type="PANTHER" id="PTHR45874">
    <property type="entry name" value="HOMEOBOX PROTEIN ABDOMINAL-B"/>
    <property type="match status" value="1"/>
</dbReference>
<feature type="domain" description="Homeobox" evidence="9">
    <location>
        <begin position="231"/>
        <end position="291"/>
    </location>
</feature>
<dbReference type="PRINTS" id="PR00024">
    <property type="entry name" value="HOMEOBOX"/>
</dbReference>
<dbReference type="PANTHER" id="PTHR45874:SF4">
    <property type="entry name" value="HOMEOBOX PROTEIN ABDOMINAL-B"/>
    <property type="match status" value="1"/>
</dbReference>
<dbReference type="AlphaFoldDB" id="A0A5P8I4K3"/>
<evidence type="ECO:0000313" key="10">
    <source>
        <dbReference type="EMBL" id="QFQ66883.1"/>
    </source>
</evidence>
<keyword evidence="3 6" id="KW-0238">DNA-binding</keyword>
<dbReference type="InterPro" id="IPR046333">
    <property type="entry name" value="HXA10/ABDB-like"/>
</dbReference>
<dbReference type="Gene3D" id="1.10.10.60">
    <property type="entry name" value="Homeodomain-like"/>
    <property type="match status" value="1"/>
</dbReference>
<evidence type="ECO:0000259" key="9">
    <source>
        <dbReference type="PROSITE" id="PS50071"/>
    </source>
</evidence>
<dbReference type="PROSITE" id="PS50071">
    <property type="entry name" value="HOMEOBOX_2"/>
    <property type="match status" value="1"/>
</dbReference>
<dbReference type="Pfam" id="PF00046">
    <property type="entry name" value="Homeodomain"/>
    <property type="match status" value="1"/>
</dbReference>
<dbReference type="GO" id="GO:0005634">
    <property type="term" value="C:nucleus"/>
    <property type="evidence" value="ECO:0007669"/>
    <property type="project" value="UniProtKB-SubCell"/>
</dbReference>
<evidence type="ECO:0000256" key="3">
    <source>
        <dbReference type="ARBA" id="ARBA00023125"/>
    </source>
</evidence>
<evidence type="ECO:0000256" key="8">
    <source>
        <dbReference type="SAM" id="MobiDB-lite"/>
    </source>
</evidence>
<dbReference type="SUPFAM" id="SSF46689">
    <property type="entry name" value="Homeodomain-like"/>
    <property type="match status" value="1"/>
</dbReference>
<keyword evidence="5 6" id="KW-0539">Nucleus</keyword>
<sequence length="306" mass="34985">MPPVVGSEVFMSPAGPWVQNPTYYEQAFINHPGTHTPATHQNMFNAFQHPDKYLNPEAVAHPTYIQDPKISELVTSGFENPWNMYPPSSHTGYISATSPDYIQPITNDKHYILPPATQPGIHQHSEHAFMYSDIKPAKEEIISHDLPYCDKRTSPAQLPIRDNRFDMGLSKNSCYSINTSSCNVTPKSSMKESPLESDNSSIDGSPEMPSNPGNMPSLALNQQNPSWLNRNTTRKKRRPYTKTQTLELEKEFLYNTYITRERRLQIAKSLNLTDRQVKIWFQNRRMKMKKINASQQHNMPSAHLVV</sequence>
<dbReference type="GO" id="GO:0000981">
    <property type="term" value="F:DNA-binding transcription factor activity, RNA polymerase II-specific"/>
    <property type="evidence" value="ECO:0007669"/>
    <property type="project" value="InterPro"/>
</dbReference>
<comment type="subcellular location">
    <subcellularLocation>
        <location evidence="1 6 7">Nucleus</location>
    </subcellularLocation>
</comment>
<dbReference type="InterPro" id="IPR020479">
    <property type="entry name" value="HD_metazoa"/>
</dbReference>
<dbReference type="InterPro" id="IPR017970">
    <property type="entry name" value="Homeobox_CS"/>
</dbReference>
<dbReference type="SMART" id="SM00389">
    <property type="entry name" value="HOX"/>
    <property type="match status" value="1"/>
</dbReference>
<proteinExistence type="evidence at transcript level"/>
<evidence type="ECO:0000256" key="7">
    <source>
        <dbReference type="RuleBase" id="RU000682"/>
    </source>
</evidence>
<evidence type="ECO:0000256" key="5">
    <source>
        <dbReference type="ARBA" id="ARBA00023242"/>
    </source>
</evidence>
<feature type="DNA-binding region" description="Homeobox" evidence="6">
    <location>
        <begin position="233"/>
        <end position="292"/>
    </location>
</feature>
<comment type="similarity">
    <text evidence="2">Belongs to the Abd-B homeobox family.</text>
</comment>
<name>A0A5P8I4K3_HOFMI</name>
<protein>
    <submittedName>
        <fullName evidence="10">PostHox protein</fullName>
    </submittedName>
</protein>
<evidence type="ECO:0000256" key="2">
    <source>
        <dbReference type="ARBA" id="ARBA00006317"/>
    </source>
</evidence>
<dbReference type="InterPro" id="IPR001356">
    <property type="entry name" value="HD"/>
</dbReference>
<evidence type="ECO:0000256" key="4">
    <source>
        <dbReference type="ARBA" id="ARBA00023155"/>
    </source>
</evidence>
<dbReference type="CDD" id="cd00086">
    <property type="entry name" value="homeodomain"/>
    <property type="match status" value="1"/>
</dbReference>
<feature type="region of interest" description="Disordered" evidence="8">
    <location>
        <begin position="183"/>
        <end position="239"/>
    </location>
</feature>
<feature type="compositionally biased region" description="Polar residues" evidence="8">
    <location>
        <begin position="211"/>
        <end position="231"/>
    </location>
</feature>
<dbReference type="InterPro" id="IPR009057">
    <property type="entry name" value="Homeodomain-like_sf"/>
</dbReference>
<accession>A0A5P8I4K3</accession>
<dbReference type="PROSITE" id="PS00027">
    <property type="entry name" value="HOMEOBOX_1"/>
    <property type="match status" value="1"/>
</dbReference>
<dbReference type="GO" id="GO:0000978">
    <property type="term" value="F:RNA polymerase II cis-regulatory region sequence-specific DNA binding"/>
    <property type="evidence" value="ECO:0007669"/>
    <property type="project" value="TreeGrafter"/>
</dbReference>
<dbReference type="EMBL" id="MN275825">
    <property type="protein sequence ID" value="QFQ66883.1"/>
    <property type="molecule type" value="mRNA"/>
</dbReference>
<keyword evidence="4 6" id="KW-0371">Homeobox</keyword>